<dbReference type="EC" id="2.7.13.3" evidence="2"/>
<dbReference type="Pfam" id="PF00512">
    <property type="entry name" value="HisKA"/>
    <property type="match status" value="1"/>
</dbReference>
<dbReference type="PROSITE" id="PS50110">
    <property type="entry name" value="RESPONSE_REGULATORY"/>
    <property type="match status" value="1"/>
</dbReference>
<evidence type="ECO:0000313" key="16">
    <source>
        <dbReference type="Proteomes" id="UP000293465"/>
    </source>
</evidence>
<keyword evidence="4" id="KW-0808">Transferase</keyword>
<dbReference type="GO" id="GO:0005524">
    <property type="term" value="F:ATP binding"/>
    <property type="evidence" value="ECO:0007669"/>
    <property type="project" value="UniProtKB-KW"/>
</dbReference>
<dbReference type="SUPFAM" id="SSF55874">
    <property type="entry name" value="ATPase domain of HSP90 chaperone/DNA topoisomerase II/histidine kinase"/>
    <property type="match status" value="1"/>
</dbReference>
<dbReference type="SUPFAM" id="SSF47384">
    <property type="entry name" value="Homodimeric domain of signal transducing histidine kinase"/>
    <property type="match status" value="1"/>
</dbReference>
<dbReference type="Pfam" id="PF00072">
    <property type="entry name" value="Response_reg"/>
    <property type="match status" value="1"/>
</dbReference>
<comment type="caution">
    <text evidence="15">The sequence shown here is derived from an EMBL/GenBank/DDBJ whole genome shotgun (WGS) entry which is preliminary data.</text>
</comment>
<feature type="transmembrane region" description="Helical" evidence="12">
    <location>
        <begin position="288"/>
        <end position="308"/>
    </location>
</feature>
<dbReference type="GO" id="GO:0000155">
    <property type="term" value="F:phosphorelay sensor kinase activity"/>
    <property type="evidence" value="ECO:0007669"/>
    <property type="project" value="InterPro"/>
</dbReference>
<dbReference type="OrthoDB" id="9810730at2"/>
<dbReference type="FunFam" id="1.10.287.130:FF:000002">
    <property type="entry name" value="Two-component osmosensing histidine kinase"/>
    <property type="match status" value="1"/>
</dbReference>
<evidence type="ECO:0000313" key="15">
    <source>
        <dbReference type="EMBL" id="RYU47697.1"/>
    </source>
</evidence>
<gene>
    <name evidence="15" type="ORF">ERW49_04955</name>
</gene>
<dbReference type="Gene3D" id="1.10.287.130">
    <property type="match status" value="1"/>
</dbReference>
<dbReference type="FunFam" id="3.30.565.10:FF:000010">
    <property type="entry name" value="Sensor histidine kinase RcsC"/>
    <property type="match status" value="1"/>
</dbReference>
<keyword evidence="12" id="KW-0472">Membrane</keyword>
<dbReference type="InterPro" id="IPR036097">
    <property type="entry name" value="HisK_dim/P_sf"/>
</dbReference>
<evidence type="ECO:0000256" key="7">
    <source>
        <dbReference type="ARBA" id="ARBA00022840"/>
    </source>
</evidence>
<evidence type="ECO:0000256" key="8">
    <source>
        <dbReference type="ARBA" id="ARBA00023012"/>
    </source>
</evidence>
<dbReference type="SUPFAM" id="SSF52172">
    <property type="entry name" value="CheY-like"/>
    <property type="match status" value="1"/>
</dbReference>
<keyword evidence="3 11" id="KW-0597">Phosphoprotein</keyword>
<comment type="subunit">
    <text evidence="9">At low DSF concentrations, interacts with RpfF.</text>
</comment>
<dbReference type="Pfam" id="PF02518">
    <property type="entry name" value="HATPase_c"/>
    <property type="match status" value="1"/>
</dbReference>
<accession>A0A4Q5KMW9</accession>
<dbReference type="CDD" id="cd16922">
    <property type="entry name" value="HATPase_EvgS-ArcB-TorS-like"/>
    <property type="match status" value="1"/>
</dbReference>
<keyword evidence="12" id="KW-0812">Transmembrane</keyword>
<feature type="domain" description="Histidine kinase" evidence="13">
    <location>
        <begin position="389"/>
        <end position="610"/>
    </location>
</feature>
<dbReference type="SMART" id="SM00448">
    <property type="entry name" value="REC"/>
    <property type="match status" value="1"/>
</dbReference>
<comment type="catalytic activity">
    <reaction evidence="1">
        <text>ATP + protein L-histidine = ADP + protein N-phospho-L-histidine.</text>
        <dbReference type="EC" id="2.7.13.3"/>
    </reaction>
</comment>
<keyword evidence="6" id="KW-0418">Kinase</keyword>
<dbReference type="EMBL" id="SEZJ01000003">
    <property type="protein sequence ID" value="RYU47697.1"/>
    <property type="molecule type" value="Genomic_DNA"/>
</dbReference>
<feature type="modified residue" description="4-aspartylphosphate" evidence="11">
    <location>
        <position position="820"/>
    </location>
</feature>
<protein>
    <recommendedName>
        <fullName evidence="10">Sensory/regulatory protein RpfC</fullName>
        <ecNumber evidence="2">2.7.13.3</ecNumber>
    </recommendedName>
</protein>
<dbReference type="InterPro" id="IPR036890">
    <property type="entry name" value="HATPase_C_sf"/>
</dbReference>
<dbReference type="AlphaFoldDB" id="A0A4Q5KMW9"/>
<keyword evidence="8" id="KW-0902">Two-component regulatory system</keyword>
<feature type="domain" description="Response regulatory" evidence="14">
    <location>
        <begin position="770"/>
        <end position="890"/>
    </location>
</feature>
<organism evidence="15 16">
    <name type="scientific">Aliivibrio finisterrensis</name>
    <dbReference type="NCBI Taxonomy" id="511998"/>
    <lineage>
        <taxon>Bacteria</taxon>
        <taxon>Pseudomonadati</taxon>
        <taxon>Pseudomonadota</taxon>
        <taxon>Gammaproteobacteria</taxon>
        <taxon>Vibrionales</taxon>
        <taxon>Vibrionaceae</taxon>
        <taxon>Aliivibrio</taxon>
    </lineage>
</organism>
<evidence type="ECO:0000256" key="3">
    <source>
        <dbReference type="ARBA" id="ARBA00022553"/>
    </source>
</evidence>
<evidence type="ECO:0000259" key="13">
    <source>
        <dbReference type="PROSITE" id="PS50109"/>
    </source>
</evidence>
<evidence type="ECO:0000256" key="4">
    <source>
        <dbReference type="ARBA" id="ARBA00022679"/>
    </source>
</evidence>
<dbReference type="GeneID" id="56274378"/>
<evidence type="ECO:0000256" key="5">
    <source>
        <dbReference type="ARBA" id="ARBA00022741"/>
    </source>
</evidence>
<evidence type="ECO:0000256" key="10">
    <source>
        <dbReference type="ARBA" id="ARBA00068150"/>
    </source>
</evidence>
<dbReference type="InterPro" id="IPR011006">
    <property type="entry name" value="CheY-like_superfamily"/>
</dbReference>
<dbReference type="InterPro" id="IPR003594">
    <property type="entry name" value="HATPase_dom"/>
</dbReference>
<dbReference type="Gene3D" id="3.30.565.10">
    <property type="entry name" value="Histidine kinase-like ATPase, C-terminal domain"/>
    <property type="match status" value="1"/>
</dbReference>
<dbReference type="InterPro" id="IPR003661">
    <property type="entry name" value="HisK_dim/P_dom"/>
</dbReference>
<name>A0A4Q5KMW9_9GAMM</name>
<dbReference type="PANTHER" id="PTHR45339">
    <property type="entry name" value="HYBRID SIGNAL TRANSDUCTION HISTIDINE KINASE J"/>
    <property type="match status" value="1"/>
</dbReference>
<proteinExistence type="predicted"/>
<keyword evidence="5" id="KW-0547">Nucleotide-binding</keyword>
<dbReference type="InterPro" id="IPR004358">
    <property type="entry name" value="Sig_transdc_His_kin-like_C"/>
</dbReference>
<dbReference type="RefSeq" id="WP_130086566.1">
    <property type="nucleotide sequence ID" value="NZ_SEZJ01000003.1"/>
</dbReference>
<dbReference type="CDD" id="cd17546">
    <property type="entry name" value="REC_hyHK_CKI1_RcsC-like"/>
    <property type="match status" value="1"/>
</dbReference>
<evidence type="ECO:0000256" key="2">
    <source>
        <dbReference type="ARBA" id="ARBA00012438"/>
    </source>
</evidence>
<evidence type="ECO:0000256" key="9">
    <source>
        <dbReference type="ARBA" id="ARBA00064003"/>
    </source>
</evidence>
<dbReference type="Gene3D" id="6.10.340.10">
    <property type="match status" value="1"/>
</dbReference>
<keyword evidence="7" id="KW-0067">ATP-binding</keyword>
<evidence type="ECO:0000256" key="6">
    <source>
        <dbReference type="ARBA" id="ARBA00022777"/>
    </source>
</evidence>
<evidence type="ECO:0000256" key="12">
    <source>
        <dbReference type="SAM" id="Phobius"/>
    </source>
</evidence>
<dbReference type="Gene3D" id="3.40.50.2300">
    <property type="match status" value="1"/>
</dbReference>
<dbReference type="PROSITE" id="PS50109">
    <property type="entry name" value="HIS_KIN"/>
    <property type="match status" value="1"/>
</dbReference>
<keyword evidence="12" id="KW-1133">Transmembrane helix</keyword>
<dbReference type="SMART" id="SM00387">
    <property type="entry name" value="HATPase_c"/>
    <property type="match status" value="1"/>
</dbReference>
<reference evidence="15 16" key="1">
    <citation type="submission" date="2019-02" db="EMBL/GenBank/DDBJ databases">
        <title>Genome sequences of Aliivibrio finisterrensis strains from farmed Atlantic salmon.</title>
        <authorList>
            <person name="Bowman J.P."/>
        </authorList>
    </citation>
    <scope>NUCLEOTIDE SEQUENCE [LARGE SCALE GENOMIC DNA]</scope>
    <source>
        <strain evidence="15 16">A32</strain>
    </source>
</reference>
<evidence type="ECO:0000259" key="14">
    <source>
        <dbReference type="PROSITE" id="PS50110"/>
    </source>
</evidence>
<dbReference type="InterPro" id="IPR005467">
    <property type="entry name" value="His_kinase_dom"/>
</dbReference>
<evidence type="ECO:0000256" key="1">
    <source>
        <dbReference type="ARBA" id="ARBA00000085"/>
    </source>
</evidence>
<dbReference type="Proteomes" id="UP000293465">
    <property type="component" value="Unassembled WGS sequence"/>
</dbReference>
<dbReference type="PRINTS" id="PR00344">
    <property type="entry name" value="BCTRLSENSOR"/>
</dbReference>
<dbReference type="SMART" id="SM00388">
    <property type="entry name" value="HisKA"/>
    <property type="match status" value="1"/>
</dbReference>
<sequence>MSLMNQFSIKSRLLTLVVFPMVILCVLSGREIQTQLLKLNTLHSLNDRLLLNETISNYITAMHNLRLNALFSNDNDVDKSSSKITLTFLRSQVDEATKPSLYNAVNDLIATNAKINNFSAIDIEEWSHRVSGILNKVYELENQKELLLLSSTINQKLRVITQLQWLNYWATEENWYINLDLNSPKTQYHDELNSLFYRQELYIKQFGSMDANASHIDLLLKKLSNDSFALSMKFRNDVLKNKAKDYSNIDNNAATQALNHRLVLIKSVTQKIVTDLKQNLKTQFKNTYITILLFISLLILSLAAISYLGTSLSKRIITYLKNITKTMALIEKNHDYNIQIQVDGKDELASFSQSLNSLVFERAKNEKKIILAKNEAEQANLAKSSFLANMSHEIRTPLNGIIGISGILSETKLSPIQHDYLNTIETSSQTLLILISDILDISKIEAGNLALHTHNCNLREIIFDIVSIGIPKATEKNLELIIKLSPNLPDYLLLDDHRIRQILMNLTSNAIKFTHQGSITISADFIPTEGRNGYINISVSDTGIGIEKEAQAKIFKPFIQEDSSITRQYGGTGLGLAITQQLIGLMGGKLILESKKGHGSTFSFSIKTSVVIEKRLLLKELDNTSIILLNNGEDFEQDIENECRYHNLLNVIKTNSPDGINLMDDEKAIILYCINNCMEKNGRNNLINLREKHPNIPIILIQKHKNSATNYESIIDGLITYPLLGHRFAKTLANSLTFHFENKSNHKIKATDEPTFHSFQSKKTTQEKQHILIVEDNLVNQKVASLFLSRSGYTFDIANNGQEAIDKFTESEDYELILMDCMMPVKDGFSATKEIRTVEKKQRRKKIPIIALTASVLDQDISKCYESGMDDYVAKPFKKEVLLEKIIKMK</sequence>
<evidence type="ECO:0000256" key="11">
    <source>
        <dbReference type="PROSITE-ProRule" id="PRU00169"/>
    </source>
</evidence>
<dbReference type="CDD" id="cd00082">
    <property type="entry name" value="HisKA"/>
    <property type="match status" value="1"/>
</dbReference>
<dbReference type="InterPro" id="IPR001789">
    <property type="entry name" value="Sig_transdc_resp-reg_receiver"/>
</dbReference>
<dbReference type="PANTHER" id="PTHR45339:SF1">
    <property type="entry name" value="HYBRID SIGNAL TRANSDUCTION HISTIDINE KINASE J"/>
    <property type="match status" value="1"/>
</dbReference>